<evidence type="ECO:0000259" key="3">
    <source>
        <dbReference type="Pfam" id="PF13407"/>
    </source>
</evidence>
<dbReference type="GO" id="GO:0030288">
    <property type="term" value="C:outer membrane-bounded periplasmic space"/>
    <property type="evidence" value="ECO:0007669"/>
    <property type="project" value="TreeGrafter"/>
</dbReference>
<dbReference type="OrthoDB" id="9773673at2"/>
<dbReference type="PANTHER" id="PTHR30036:SF1">
    <property type="entry name" value="D-XYLOSE-BINDING PERIPLASMIC PROTEIN"/>
    <property type="match status" value="1"/>
</dbReference>
<evidence type="ECO:0000256" key="2">
    <source>
        <dbReference type="ARBA" id="ARBA00022729"/>
    </source>
</evidence>
<gene>
    <name evidence="4" type="ORF">DDQ50_16165</name>
</gene>
<dbReference type="InterPro" id="IPR025997">
    <property type="entry name" value="SBP_2_dom"/>
</dbReference>
<protein>
    <submittedName>
        <fullName evidence="4">Sugar ABC transporter substrate-binding protein</fullName>
    </submittedName>
</protein>
<comment type="subcellular location">
    <subcellularLocation>
        <location evidence="1">Cell envelope</location>
    </subcellularLocation>
</comment>
<name>A0A2V1HKY7_9MICO</name>
<feature type="domain" description="Periplasmic binding protein" evidence="3">
    <location>
        <begin position="2"/>
        <end position="281"/>
    </location>
</feature>
<dbReference type="AlphaFoldDB" id="A0A2V1HKY7"/>
<proteinExistence type="predicted"/>
<dbReference type="Pfam" id="PF13407">
    <property type="entry name" value="Peripla_BP_4"/>
    <property type="match status" value="1"/>
</dbReference>
<comment type="caution">
    <text evidence="4">The sequence shown here is derived from an EMBL/GenBank/DDBJ whole genome shotgun (WGS) entry which is preliminary data.</text>
</comment>
<sequence>MPTRDNERWIKEGDIMTGIFDDAGYETEVQFANNDVPTQVNQIENLIAKGVKALVISSVDGSALTSVLEDAEAQDIPVFAYTRLITDTTAVSYYATFDYYFNGKDNATAVLQGLGVLDAEGNPTDVKGPFNIEIVNGSPTDNVTQYMYKGAFDVFQPFIDDGVITIRSGQTTFEQTVTPNWDGELAQSRVEDILAAHYADNAHLDAVWTPYDGLSRGIISALQGAGYTVGSDWSIVTGGNAELDSVKAILAGEQYSSSFDDWRDLAKATGDLVVDVLDDGETDVELNTEDYDNGAKVVPTMLFGLRNVTKADVEPVLVESGFYTADQLGL</sequence>
<dbReference type="PANTHER" id="PTHR30036">
    <property type="entry name" value="D-XYLOSE-BINDING PERIPLASMIC PROTEIN"/>
    <property type="match status" value="1"/>
</dbReference>
<dbReference type="InterPro" id="IPR050555">
    <property type="entry name" value="Bact_Solute-Bind_Prot2"/>
</dbReference>
<dbReference type="EMBL" id="QEOP01000005">
    <property type="protein sequence ID" value="PVZ93306.1"/>
    <property type="molecule type" value="Genomic_DNA"/>
</dbReference>
<dbReference type="Gene3D" id="3.40.50.2300">
    <property type="match status" value="2"/>
</dbReference>
<accession>A0A2V1HKY7</accession>
<evidence type="ECO:0000313" key="5">
    <source>
        <dbReference type="Proteomes" id="UP000244893"/>
    </source>
</evidence>
<dbReference type="GO" id="GO:0030246">
    <property type="term" value="F:carbohydrate binding"/>
    <property type="evidence" value="ECO:0007669"/>
    <property type="project" value="TreeGrafter"/>
</dbReference>
<dbReference type="CDD" id="cd19994">
    <property type="entry name" value="PBP1_ChvE"/>
    <property type="match status" value="1"/>
</dbReference>
<dbReference type="SUPFAM" id="SSF53822">
    <property type="entry name" value="Periplasmic binding protein-like I"/>
    <property type="match status" value="1"/>
</dbReference>
<keyword evidence="5" id="KW-1185">Reference proteome</keyword>
<dbReference type="Proteomes" id="UP000244893">
    <property type="component" value="Unassembled WGS sequence"/>
</dbReference>
<dbReference type="InterPro" id="IPR028082">
    <property type="entry name" value="Peripla_BP_I"/>
</dbReference>
<evidence type="ECO:0000256" key="1">
    <source>
        <dbReference type="ARBA" id="ARBA00004196"/>
    </source>
</evidence>
<keyword evidence="2" id="KW-0732">Signal</keyword>
<organism evidence="4 5">
    <name type="scientific">Amnibacterium flavum</name>
    <dbReference type="NCBI Taxonomy" id="2173173"/>
    <lineage>
        <taxon>Bacteria</taxon>
        <taxon>Bacillati</taxon>
        <taxon>Actinomycetota</taxon>
        <taxon>Actinomycetes</taxon>
        <taxon>Micrococcales</taxon>
        <taxon>Microbacteriaceae</taxon>
        <taxon>Amnibacterium</taxon>
    </lineage>
</organism>
<reference evidence="4 5" key="1">
    <citation type="submission" date="2018-05" db="EMBL/GenBank/DDBJ databases">
        <title>Amnibacterium sp. M8JJ-5, whole genome shotgun sequence.</title>
        <authorList>
            <person name="Tuo L."/>
        </authorList>
    </citation>
    <scope>NUCLEOTIDE SEQUENCE [LARGE SCALE GENOMIC DNA]</scope>
    <source>
        <strain evidence="4 5">M8JJ-5</strain>
    </source>
</reference>
<evidence type="ECO:0000313" key="4">
    <source>
        <dbReference type="EMBL" id="PVZ93306.1"/>
    </source>
</evidence>